<dbReference type="Gene3D" id="3.10.20.90">
    <property type="entry name" value="Phosphatidylinositol 3-kinase Catalytic Subunit, Chain A, domain 1"/>
    <property type="match status" value="1"/>
</dbReference>
<dbReference type="InterPro" id="IPR044049">
    <property type="entry name" value="EccD_transm"/>
</dbReference>
<name>A0A930V478_9ACTN</name>
<evidence type="ECO:0000313" key="3">
    <source>
        <dbReference type="EMBL" id="MBF4163546.1"/>
    </source>
</evidence>
<dbReference type="InterPro" id="IPR024962">
    <property type="entry name" value="YukD-like"/>
</dbReference>
<comment type="caution">
    <text evidence="3">The sequence shown here is derived from an EMBL/GenBank/DDBJ whole genome shotgun (WGS) entry which is preliminary data.</text>
</comment>
<organism evidence="3 4">
    <name type="scientific">Nocardioides acrostichi</name>
    <dbReference type="NCBI Taxonomy" id="2784339"/>
    <lineage>
        <taxon>Bacteria</taxon>
        <taxon>Bacillati</taxon>
        <taxon>Actinomycetota</taxon>
        <taxon>Actinomycetes</taxon>
        <taxon>Propionibacteriales</taxon>
        <taxon>Nocardioidaceae</taxon>
        <taxon>Nocardioides</taxon>
    </lineage>
</organism>
<dbReference type="RefSeq" id="WP_194504801.1">
    <property type="nucleotide sequence ID" value="NZ_JADIVZ010000012.1"/>
</dbReference>
<keyword evidence="1" id="KW-1133">Transmembrane helix</keyword>
<evidence type="ECO:0000256" key="1">
    <source>
        <dbReference type="SAM" id="Phobius"/>
    </source>
</evidence>
<reference evidence="3" key="1">
    <citation type="submission" date="2020-11" db="EMBL/GenBank/DDBJ databases">
        <title>Nocardioides sp. CBS4Y-1, whole genome shotgun sequence.</title>
        <authorList>
            <person name="Tuo L."/>
        </authorList>
    </citation>
    <scope>NUCLEOTIDE SEQUENCE</scope>
    <source>
        <strain evidence="3">CBS4Y-1</strain>
    </source>
</reference>
<dbReference type="Pfam" id="PF08817">
    <property type="entry name" value="YukD"/>
    <property type="match status" value="1"/>
</dbReference>
<feature type="transmembrane region" description="Helical" evidence="1">
    <location>
        <begin position="175"/>
        <end position="195"/>
    </location>
</feature>
<keyword evidence="1" id="KW-0472">Membrane</keyword>
<evidence type="ECO:0000313" key="4">
    <source>
        <dbReference type="Proteomes" id="UP000656804"/>
    </source>
</evidence>
<protein>
    <submittedName>
        <fullName evidence="3">EsaB/YukD family protein</fullName>
    </submittedName>
</protein>
<dbReference type="EMBL" id="JADIVZ010000012">
    <property type="protein sequence ID" value="MBF4163546.1"/>
    <property type="molecule type" value="Genomic_DNA"/>
</dbReference>
<proteinExistence type="predicted"/>
<keyword evidence="4" id="KW-1185">Reference proteome</keyword>
<evidence type="ECO:0000259" key="2">
    <source>
        <dbReference type="Pfam" id="PF19053"/>
    </source>
</evidence>
<feature type="transmembrane region" description="Helical" evidence="1">
    <location>
        <begin position="253"/>
        <end position="272"/>
    </location>
</feature>
<sequence length="310" mass="30748">MSSLLRVSVVADARRLDVAVPRGVPVVELLPDLARSLGVLDPASAHLGHHLVTTAGRPLDTPCSLGEQGVVDGAVLALVPGSAGAPPVVHDDPAAALAEAVSARPEWTPLVARASSPAAAVVPAGVGLLLALLPRTGSAAVAATLMTLGVLGAHLAPTLALAAARATDTAVRARWAERLWLALAGAVGILVVAGAPLAATTGPPGWALAACCCVVLALRSRQYHALAPVALARAAALVGGVLALLLVGLDPAGRVWCAGLCLTSAGLLVATSSRAPNGVVRERVLDIVETVALLALAPLLVLALGLVPGV</sequence>
<feature type="transmembrane region" description="Helical" evidence="1">
    <location>
        <begin position="225"/>
        <end position="247"/>
    </location>
</feature>
<accession>A0A930V478</accession>
<dbReference type="AlphaFoldDB" id="A0A930V478"/>
<dbReference type="Pfam" id="PF19053">
    <property type="entry name" value="EccD"/>
    <property type="match status" value="1"/>
</dbReference>
<feature type="transmembrane region" description="Helical" evidence="1">
    <location>
        <begin position="139"/>
        <end position="163"/>
    </location>
</feature>
<feature type="domain" description="EccD-like transmembrane" evidence="2">
    <location>
        <begin position="168"/>
        <end position="306"/>
    </location>
</feature>
<feature type="transmembrane region" description="Helical" evidence="1">
    <location>
        <begin position="284"/>
        <end position="307"/>
    </location>
</feature>
<dbReference type="Proteomes" id="UP000656804">
    <property type="component" value="Unassembled WGS sequence"/>
</dbReference>
<gene>
    <name evidence="3" type="ORF">ISG29_17830</name>
</gene>
<keyword evidence="1" id="KW-0812">Transmembrane</keyword>